<dbReference type="GO" id="GO:0009279">
    <property type="term" value="C:cell outer membrane"/>
    <property type="evidence" value="ECO:0007669"/>
    <property type="project" value="UniProtKB-SubCell"/>
</dbReference>
<evidence type="ECO:0000256" key="13">
    <source>
        <dbReference type="ARBA" id="ARBA00023237"/>
    </source>
</evidence>
<dbReference type="Pfam" id="PF07715">
    <property type="entry name" value="Plug"/>
    <property type="match status" value="1"/>
</dbReference>
<dbReference type="Gene3D" id="2.170.130.10">
    <property type="entry name" value="TonB-dependent receptor, plug domain"/>
    <property type="match status" value="1"/>
</dbReference>
<evidence type="ECO:0000313" key="21">
    <source>
        <dbReference type="Proteomes" id="UP000461670"/>
    </source>
</evidence>
<dbReference type="Pfam" id="PF00593">
    <property type="entry name" value="TonB_dep_Rec_b-barrel"/>
    <property type="match status" value="1"/>
</dbReference>
<dbReference type="InterPro" id="IPR000531">
    <property type="entry name" value="Beta-barrel_TonB"/>
</dbReference>
<dbReference type="NCBIfam" id="TIGR01783">
    <property type="entry name" value="TonB-siderophor"/>
    <property type="match status" value="1"/>
</dbReference>
<evidence type="ECO:0000259" key="18">
    <source>
        <dbReference type="Pfam" id="PF00593"/>
    </source>
</evidence>
<keyword evidence="8" id="KW-0408">Iron</keyword>
<evidence type="ECO:0000256" key="9">
    <source>
        <dbReference type="ARBA" id="ARBA00023065"/>
    </source>
</evidence>
<dbReference type="SUPFAM" id="SSF56935">
    <property type="entry name" value="Porins"/>
    <property type="match status" value="1"/>
</dbReference>
<keyword evidence="10 16" id="KW-0798">TonB box</keyword>
<proteinExistence type="inferred from homology"/>
<sequence length="725" mass="78795">MRRNSSIQGVGAGAIKATVAAVWLLAAGLAQAQQSEAAQAPDTTPAAAAQLPTVTIRATAEDTTLQHLDTQVNSGALGKRSQLETPFSTTVVTGADLETRQANKLGDIFLTDASVSDNGAAYGTWASYLSVRGLPLDWQNSYRIDGNPYLAYVTVLPKEHFERIELLKGATGFMYGFGSPGGLINYVTKRPTDEPVRSFTLGYDYKGILSEHVDLGGRAGEGAALGYRLNATHEEGKTYNNGSVRRNSLSLALDARLTSRLTWDGQVLLQDRKVSGQEPSIYTGLLTGKQLPSAVRNDDSTLVRDGTYADTRFRYYATGLTYELAPDWTARAVYSHSTTQTRRNESVLYLQDSAGNYSDSYSDYAEAYQCNQLQALVQGKLRTGALAHELVLGASWQKVKSDFTDGVYGTAGTGSIWSPNTNAYYSQGAQSLYRTSEITQKALFASDTLKLSDRWSVLAGVRYTNYRQVGFTSTGAVSSTYDKSGVLTPTTALMYKLNAQTMAYASYVESLEAGSTVGINYSNYRALLDPLKSKQYEVGIKTQHEGWAATAALFRIEKKAEYGELEAGNSLPTLVQNGLSVYQGLELGATTRLARNWELGGNLMLLDSEYKKGNDYSGNRVAGAPRTVVAAKLSYSVPQLPGLKLHAGLKYTGSTMLRPANDIQVASYTLLNLGAVYDTRIGGYDTTWRLAINNAANKKYWMYQYADYLKAGDPRSVSASATVRF</sequence>
<dbReference type="GO" id="GO:0015891">
    <property type="term" value="P:siderophore transport"/>
    <property type="evidence" value="ECO:0007669"/>
    <property type="project" value="InterPro"/>
</dbReference>
<evidence type="ECO:0000256" key="15">
    <source>
        <dbReference type="PROSITE-ProRule" id="PRU10144"/>
    </source>
</evidence>
<gene>
    <name evidence="20" type="primary">fatA_2</name>
    <name evidence="20" type="ORF">GAK30_03701</name>
</gene>
<dbReference type="PROSITE" id="PS01156">
    <property type="entry name" value="TONB_DEPENDENT_REC_2"/>
    <property type="match status" value="1"/>
</dbReference>
<feature type="chain" id="PRO_5031093601" evidence="17">
    <location>
        <begin position="33"/>
        <end position="725"/>
    </location>
</feature>
<evidence type="ECO:0000256" key="2">
    <source>
        <dbReference type="ARBA" id="ARBA00009810"/>
    </source>
</evidence>
<dbReference type="InterPro" id="IPR012910">
    <property type="entry name" value="Plug_dom"/>
</dbReference>
<evidence type="ECO:0000256" key="17">
    <source>
        <dbReference type="SAM" id="SignalP"/>
    </source>
</evidence>
<dbReference type="EMBL" id="WNDQ01000088">
    <property type="protein sequence ID" value="KAF1018378.1"/>
    <property type="molecule type" value="Genomic_DNA"/>
</dbReference>
<dbReference type="AlphaFoldDB" id="A0A7V8JNT8"/>
<evidence type="ECO:0000256" key="7">
    <source>
        <dbReference type="ARBA" id="ARBA00022729"/>
    </source>
</evidence>
<dbReference type="InterPro" id="IPR039426">
    <property type="entry name" value="TonB-dep_rcpt-like"/>
</dbReference>
<evidence type="ECO:0000256" key="3">
    <source>
        <dbReference type="ARBA" id="ARBA00022448"/>
    </source>
</evidence>
<comment type="subcellular location">
    <subcellularLocation>
        <location evidence="1 14">Cell outer membrane</location>
        <topology evidence="1 14">Multi-pass membrane protein</topology>
    </subcellularLocation>
</comment>
<keyword evidence="11 14" id="KW-0472">Membrane</keyword>
<dbReference type="InterPro" id="IPR037066">
    <property type="entry name" value="Plug_dom_sf"/>
</dbReference>
<protein>
    <submittedName>
        <fullName evidence="20">Ferric-anguibactin receptor FatA</fullName>
    </submittedName>
</protein>
<dbReference type="PANTHER" id="PTHR32552">
    <property type="entry name" value="FERRICHROME IRON RECEPTOR-RELATED"/>
    <property type="match status" value="1"/>
</dbReference>
<evidence type="ECO:0000256" key="5">
    <source>
        <dbReference type="ARBA" id="ARBA00022496"/>
    </source>
</evidence>
<dbReference type="PANTHER" id="PTHR32552:SF82">
    <property type="entry name" value="FCUA PROTEIN"/>
    <property type="match status" value="1"/>
</dbReference>
<keyword evidence="12 20" id="KW-0675">Receptor</keyword>
<feature type="domain" description="TonB-dependent receptor-like beta-barrel" evidence="18">
    <location>
        <begin position="287"/>
        <end position="694"/>
    </location>
</feature>
<dbReference type="Proteomes" id="UP000461670">
    <property type="component" value="Unassembled WGS sequence"/>
</dbReference>
<evidence type="ECO:0000256" key="11">
    <source>
        <dbReference type="ARBA" id="ARBA00023136"/>
    </source>
</evidence>
<dbReference type="InterPro" id="IPR010105">
    <property type="entry name" value="TonB_sidphr_rcpt"/>
</dbReference>
<keyword evidence="9" id="KW-0406">Ion transport</keyword>
<evidence type="ECO:0000256" key="14">
    <source>
        <dbReference type="PROSITE-ProRule" id="PRU01360"/>
    </source>
</evidence>
<evidence type="ECO:0000256" key="6">
    <source>
        <dbReference type="ARBA" id="ARBA00022692"/>
    </source>
</evidence>
<keyword evidence="4 14" id="KW-1134">Transmembrane beta strand</keyword>
<feature type="short sequence motif" description="TonB C-terminal box" evidence="15">
    <location>
        <begin position="708"/>
        <end position="725"/>
    </location>
</feature>
<evidence type="ECO:0000256" key="10">
    <source>
        <dbReference type="ARBA" id="ARBA00023077"/>
    </source>
</evidence>
<accession>A0A7V8JNT8</accession>
<keyword evidence="13 14" id="KW-0998">Cell outer membrane</keyword>
<keyword evidence="5" id="KW-0410">Iron transport</keyword>
<evidence type="ECO:0000256" key="16">
    <source>
        <dbReference type="RuleBase" id="RU003357"/>
    </source>
</evidence>
<dbReference type="InterPro" id="IPR010917">
    <property type="entry name" value="TonB_rcpt_CS"/>
</dbReference>
<feature type="domain" description="TonB-dependent receptor plug" evidence="19">
    <location>
        <begin position="82"/>
        <end position="182"/>
    </location>
</feature>
<keyword evidence="3 14" id="KW-0813">Transport</keyword>
<feature type="signal peptide" evidence="17">
    <location>
        <begin position="1"/>
        <end position="32"/>
    </location>
</feature>
<organism evidence="20 21">
    <name type="scientific">Paracidovorax wautersii</name>
    <dbReference type="NCBI Taxonomy" id="1177982"/>
    <lineage>
        <taxon>Bacteria</taxon>
        <taxon>Pseudomonadati</taxon>
        <taxon>Pseudomonadota</taxon>
        <taxon>Betaproteobacteria</taxon>
        <taxon>Burkholderiales</taxon>
        <taxon>Comamonadaceae</taxon>
        <taxon>Paracidovorax</taxon>
    </lineage>
</organism>
<comment type="similarity">
    <text evidence="2 14 16">Belongs to the TonB-dependent receptor family.</text>
</comment>
<evidence type="ECO:0000259" key="19">
    <source>
        <dbReference type="Pfam" id="PF07715"/>
    </source>
</evidence>
<keyword evidence="6 14" id="KW-0812">Transmembrane</keyword>
<dbReference type="GO" id="GO:0038023">
    <property type="term" value="F:signaling receptor activity"/>
    <property type="evidence" value="ECO:0007669"/>
    <property type="project" value="InterPro"/>
</dbReference>
<comment type="caution">
    <text evidence="20">The sequence shown here is derived from an EMBL/GenBank/DDBJ whole genome shotgun (WGS) entry which is preliminary data.</text>
</comment>
<evidence type="ECO:0000256" key="8">
    <source>
        <dbReference type="ARBA" id="ARBA00023004"/>
    </source>
</evidence>
<reference evidence="21" key="1">
    <citation type="journal article" date="2020" name="MBio">
        <title>Horizontal gene transfer to a defensive symbiont with a reduced genome amongst a multipartite beetle microbiome.</title>
        <authorList>
            <person name="Waterworth S.C."/>
            <person name="Florez L.V."/>
            <person name="Rees E.R."/>
            <person name="Hertweck C."/>
            <person name="Kaltenpoth M."/>
            <person name="Kwan J.C."/>
        </authorList>
    </citation>
    <scope>NUCLEOTIDE SEQUENCE [LARGE SCALE GENOMIC DNA]</scope>
</reference>
<evidence type="ECO:0000313" key="20">
    <source>
        <dbReference type="EMBL" id="KAF1018378.1"/>
    </source>
</evidence>
<dbReference type="PROSITE" id="PS52016">
    <property type="entry name" value="TONB_DEPENDENT_REC_3"/>
    <property type="match status" value="1"/>
</dbReference>
<dbReference type="InterPro" id="IPR036942">
    <property type="entry name" value="Beta-barrel_TonB_sf"/>
</dbReference>
<dbReference type="CDD" id="cd01347">
    <property type="entry name" value="ligand_gated_channel"/>
    <property type="match status" value="1"/>
</dbReference>
<evidence type="ECO:0000256" key="12">
    <source>
        <dbReference type="ARBA" id="ARBA00023170"/>
    </source>
</evidence>
<dbReference type="GO" id="GO:0015344">
    <property type="term" value="F:siderophore uptake transmembrane transporter activity"/>
    <property type="evidence" value="ECO:0007669"/>
    <property type="project" value="TreeGrafter"/>
</dbReference>
<dbReference type="Gene3D" id="2.40.170.20">
    <property type="entry name" value="TonB-dependent receptor, beta-barrel domain"/>
    <property type="match status" value="1"/>
</dbReference>
<name>A0A7V8JNT8_9BURK</name>
<evidence type="ECO:0000256" key="4">
    <source>
        <dbReference type="ARBA" id="ARBA00022452"/>
    </source>
</evidence>
<keyword evidence="7 17" id="KW-0732">Signal</keyword>
<evidence type="ECO:0000256" key="1">
    <source>
        <dbReference type="ARBA" id="ARBA00004571"/>
    </source>
</evidence>